<dbReference type="AlphaFoldDB" id="A0A229THU6"/>
<sequence>MKVFLSWSSEYSRQIAASVREWLPFLINEVEPFMSSGIEAGARWQEEISSQLESTDFGIVFVTAENQGKPWLNFEAGALAKSVSASHVVPLAIDLGLADIQNPLGQFQAQRLDEAGMKKVIRALNSVAQRPMDAGMIDKLLATWWPELHQKIEAIKAGPLAQAALVQPERPEREILEEVLSTVRGLARSQRANSSQMQTVSVVTEESLRGGGRIYEPFSRLPASQRQFYQYVKSKLPAAYDGEFATRLSPDGGVIYFKNSPSGEILEALDNITKGAKVPVRIEVGPSFFPDRYLDGGNNS</sequence>
<feature type="domain" description="TIR" evidence="1">
    <location>
        <begin position="3"/>
        <end position="111"/>
    </location>
</feature>
<dbReference type="RefSeq" id="WP_093946278.1">
    <property type="nucleotide sequence ID" value="NZ_NMUL01000005.1"/>
</dbReference>
<evidence type="ECO:0000313" key="2">
    <source>
        <dbReference type="EMBL" id="OXM70511.1"/>
    </source>
</evidence>
<protein>
    <recommendedName>
        <fullName evidence="1">TIR domain-containing protein</fullName>
    </recommendedName>
</protein>
<organism evidence="2 3">
    <name type="scientific">Amycolatopsis vastitatis</name>
    <dbReference type="NCBI Taxonomy" id="1905142"/>
    <lineage>
        <taxon>Bacteria</taxon>
        <taxon>Bacillati</taxon>
        <taxon>Actinomycetota</taxon>
        <taxon>Actinomycetes</taxon>
        <taxon>Pseudonocardiales</taxon>
        <taxon>Pseudonocardiaceae</taxon>
        <taxon>Amycolatopsis</taxon>
    </lineage>
</organism>
<reference evidence="3" key="1">
    <citation type="submission" date="2017-07" db="EMBL/GenBank/DDBJ databases">
        <title>Comparative genome mining reveals phylogenetic distribution patterns of secondary metabolites in Amycolatopsis.</title>
        <authorList>
            <person name="Adamek M."/>
            <person name="Alanjary M."/>
            <person name="Sales-Ortells H."/>
            <person name="Goodfellow M."/>
            <person name="Bull A.T."/>
            <person name="Kalinowski J."/>
            <person name="Ziemert N."/>
        </authorList>
    </citation>
    <scope>NUCLEOTIDE SEQUENCE [LARGE SCALE GENOMIC DNA]</scope>
    <source>
        <strain evidence="3">H5</strain>
    </source>
</reference>
<accession>A0A229THU6</accession>
<name>A0A229THU6_9PSEU</name>
<dbReference type="EMBL" id="NMUL01000005">
    <property type="protein sequence ID" value="OXM70511.1"/>
    <property type="molecule type" value="Genomic_DNA"/>
</dbReference>
<evidence type="ECO:0000313" key="3">
    <source>
        <dbReference type="Proteomes" id="UP000215199"/>
    </source>
</evidence>
<gene>
    <name evidence="2" type="ORF">CF165_05470</name>
</gene>
<dbReference type="InterPro" id="IPR000157">
    <property type="entry name" value="TIR_dom"/>
</dbReference>
<comment type="caution">
    <text evidence="2">The sequence shown here is derived from an EMBL/GenBank/DDBJ whole genome shotgun (WGS) entry which is preliminary data.</text>
</comment>
<evidence type="ECO:0000259" key="1">
    <source>
        <dbReference type="Pfam" id="PF13676"/>
    </source>
</evidence>
<dbReference type="InterPro" id="IPR035897">
    <property type="entry name" value="Toll_tir_struct_dom_sf"/>
</dbReference>
<dbReference type="Proteomes" id="UP000215199">
    <property type="component" value="Unassembled WGS sequence"/>
</dbReference>
<dbReference type="OrthoDB" id="122965at2"/>
<proteinExistence type="predicted"/>
<dbReference type="GO" id="GO:0007165">
    <property type="term" value="P:signal transduction"/>
    <property type="evidence" value="ECO:0007669"/>
    <property type="project" value="InterPro"/>
</dbReference>
<dbReference type="Gene3D" id="3.40.50.10140">
    <property type="entry name" value="Toll/interleukin-1 receptor homology (TIR) domain"/>
    <property type="match status" value="1"/>
</dbReference>
<keyword evidence="3" id="KW-1185">Reference proteome</keyword>
<dbReference type="Pfam" id="PF13676">
    <property type="entry name" value="TIR_2"/>
    <property type="match status" value="1"/>
</dbReference>